<dbReference type="STRING" id="1443111.Z949_1554"/>
<dbReference type="InterPro" id="IPR033900">
    <property type="entry name" value="Gram_neg_porin_domain"/>
</dbReference>
<dbReference type="AlphaFoldDB" id="A0A420DI06"/>
<evidence type="ECO:0000256" key="1">
    <source>
        <dbReference type="SAM" id="SignalP"/>
    </source>
</evidence>
<feature type="domain" description="Porin" evidence="2">
    <location>
        <begin position="15"/>
        <end position="317"/>
    </location>
</feature>
<evidence type="ECO:0000313" key="4">
    <source>
        <dbReference type="Proteomes" id="UP000284407"/>
    </source>
</evidence>
<proteinExistence type="predicted"/>
<dbReference type="GO" id="GO:0016020">
    <property type="term" value="C:membrane"/>
    <property type="evidence" value="ECO:0007669"/>
    <property type="project" value="InterPro"/>
</dbReference>
<dbReference type="RefSeq" id="WP_025062097.1">
    <property type="nucleotide sequence ID" value="NZ_RAQK01000002.1"/>
</dbReference>
<dbReference type="Pfam" id="PF13609">
    <property type="entry name" value="Porin_4"/>
    <property type="match status" value="1"/>
</dbReference>
<comment type="caution">
    <text evidence="3">The sequence shown here is derived from an EMBL/GenBank/DDBJ whole genome shotgun (WGS) entry which is preliminary data.</text>
</comment>
<dbReference type="SUPFAM" id="SSF56935">
    <property type="entry name" value="Porins"/>
    <property type="match status" value="1"/>
</dbReference>
<feature type="chain" id="PRO_5019400384" evidence="1">
    <location>
        <begin position="24"/>
        <end position="333"/>
    </location>
</feature>
<dbReference type="OrthoDB" id="7801464at2"/>
<feature type="signal peptide" evidence="1">
    <location>
        <begin position="1"/>
        <end position="23"/>
    </location>
</feature>
<gene>
    <name evidence="3" type="ORF">C8N30_2964</name>
</gene>
<evidence type="ECO:0000313" key="3">
    <source>
        <dbReference type="EMBL" id="RKE93863.1"/>
    </source>
</evidence>
<dbReference type="Proteomes" id="UP000284407">
    <property type="component" value="Unassembled WGS sequence"/>
</dbReference>
<keyword evidence="1" id="KW-0732">Signal</keyword>
<dbReference type="GO" id="GO:0015288">
    <property type="term" value="F:porin activity"/>
    <property type="evidence" value="ECO:0007669"/>
    <property type="project" value="InterPro"/>
</dbReference>
<reference evidence="3 4" key="1">
    <citation type="submission" date="2018-09" db="EMBL/GenBank/DDBJ databases">
        <title>Genomic Encyclopedia of Archaeal and Bacterial Type Strains, Phase II (KMG-II): from individual species to whole genera.</title>
        <authorList>
            <person name="Goeker M."/>
        </authorList>
    </citation>
    <scope>NUCLEOTIDE SEQUENCE [LARGE SCALE GENOMIC DNA]</scope>
    <source>
        <strain evidence="3 4">DSM 11458</strain>
    </source>
</reference>
<sequence length="333" mass="34367">MQKSFLTAGLYGLVLAGGSSVMAQDAGFIWGGSVEVGIDSTVKADDPTAEVTDTYISADVAFEAAITDRITAFGGLSLESVTDAVDNRAFEDMGLYVSELGLRFGFGETLVSVGKISPVFGKAWDEAPGFYGTSLAEDYELSEMIGVTVNTPLSSGVLSFAAFYVDDTALSNSVGNKRGRNSVANGGLANTGKFDNVSLQFAQEFGATSAWVGLRHLTAGVGNSEDETAVAVGASHDFGTGLSMIGEVVRFDNAGGEQGYATYTTLGGAYALDAWTFSATATLVNAADSTDRMYAVGVDRSLTDAIDVNFGLARFDVGGAKSTAVGLAAVVSF</sequence>
<evidence type="ECO:0000259" key="2">
    <source>
        <dbReference type="Pfam" id="PF13609"/>
    </source>
</evidence>
<keyword evidence="4" id="KW-1185">Reference proteome</keyword>
<name>A0A420DI06_9RHOB</name>
<protein>
    <submittedName>
        <fullName evidence="3">Porin-like protein</fullName>
    </submittedName>
</protein>
<dbReference type="InterPro" id="IPR023614">
    <property type="entry name" value="Porin_dom_sf"/>
</dbReference>
<organism evidence="3 4">
    <name type="scientific">Sulfitobacter guttiformis</name>
    <dbReference type="NCBI Taxonomy" id="74349"/>
    <lineage>
        <taxon>Bacteria</taxon>
        <taxon>Pseudomonadati</taxon>
        <taxon>Pseudomonadota</taxon>
        <taxon>Alphaproteobacteria</taxon>
        <taxon>Rhodobacterales</taxon>
        <taxon>Roseobacteraceae</taxon>
        <taxon>Sulfitobacter</taxon>
    </lineage>
</organism>
<dbReference type="Gene3D" id="2.40.160.10">
    <property type="entry name" value="Porin"/>
    <property type="match status" value="1"/>
</dbReference>
<accession>A0A420DI06</accession>
<dbReference type="EMBL" id="RAQK01000002">
    <property type="protein sequence ID" value="RKE93863.1"/>
    <property type="molecule type" value="Genomic_DNA"/>
</dbReference>